<name>A0A5A9XMR7_9BACT</name>
<comment type="function">
    <text evidence="7">Involved in DNA repair and RecF pathway recombination.</text>
</comment>
<dbReference type="InterPro" id="IPR003717">
    <property type="entry name" value="RecO"/>
</dbReference>
<accession>A0A5A9XMR7</accession>
<comment type="caution">
    <text evidence="9">The sequence shown here is derived from an EMBL/GenBank/DDBJ whole genome shotgun (WGS) entry which is preliminary data.</text>
</comment>
<keyword evidence="4 7" id="KW-0233">DNA recombination</keyword>
<dbReference type="SUPFAM" id="SSF50249">
    <property type="entry name" value="Nucleic acid-binding proteins"/>
    <property type="match status" value="1"/>
</dbReference>
<evidence type="ECO:0000313" key="10">
    <source>
        <dbReference type="Proteomes" id="UP000324298"/>
    </source>
</evidence>
<dbReference type="Proteomes" id="UP000324298">
    <property type="component" value="Unassembled WGS sequence"/>
</dbReference>
<sequence length="243" mass="26453">MHAEKLQAIVLSTLDYGDSDRIASLFSLEHGRIKAFARGARTSRKRFGAALEAFARIEAQVRVREGLAGLQQAEIVTIYPRIRGDLPAIAHALYACEVVEAMTPEGHPLPRLYRLLAAYLDRLETETAADDSDRRFFEINLLNILGYRPSLESCPRCDTPFGTAGVLLQENGEPVCRACAPTGRPLHPSALKALGACMTTGTFGKVVFPPDLLTEGGALLDRAIATHAGRRLKSLEFLGQVTP</sequence>
<evidence type="ECO:0000259" key="8">
    <source>
        <dbReference type="Pfam" id="PF11967"/>
    </source>
</evidence>
<dbReference type="RefSeq" id="WP_149306754.1">
    <property type="nucleotide sequence ID" value="NZ_SRSD01000003.1"/>
</dbReference>
<proteinExistence type="inferred from homology"/>
<dbReference type="GO" id="GO:0043590">
    <property type="term" value="C:bacterial nucleoid"/>
    <property type="evidence" value="ECO:0007669"/>
    <property type="project" value="TreeGrafter"/>
</dbReference>
<evidence type="ECO:0000256" key="2">
    <source>
        <dbReference type="ARBA" id="ARBA00021310"/>
    </source>
</evidence>
<evidence type="ECO:0000256" key="3">
    <source>
        <dbReference type="ARBA" id="ARBA00022763"/>
    </source>
</evidence>
<dbReference type="EMBL" id="SRSD01000003">
    <property type="protein sequence ID" value="KAA0893439.1"/>
    <property type="molecule type" value="Genomic_DNA"/>
</dbReference>
<dbReference type="PANTHER" id="PTHR33991:SF1">
    <property type="entry name" value="DNA REPAIR PROTEIN RECO"/>
    <property type="match status" value="1"/>
</dbReference>
<keyword evidence="5 7" id="KW-0234">DNA repair</keyword>
<keyword evidence="3 7" id="KW-0227">DNA damage</keyword>
<feature type="domain" description="DNA replication/recombination mediator RecO N-terminal" evidence="8">
    <location>
        <begin position="1"/>
        <end position="79"/>
    </location>
</feature>
<dbReference type="PANTHER" id="PTHR33991">
    <property type="entry name" value="DNA REPAIR PROTEIN RECO"/>
    <property type="match status" value="1"/>
</dbReference>
<dbReference type="InterPro" id="IPR012340">
    <property type="entry name" value="NA-bd_OB-fold"/>
</dbReference>
<organism evidence="9 10">
    <name type="scientific">Oryzomonas rubra</name>
    <dbReference type="NCBI Taxonomy" id="2509454"/>
    <lineage>
        <taxon>Bacteria</taxon>
        <taxon>Pseudomonadati</taxon>
        <taxon>Thermodesulfobacteriota</taxon>
        <taxon>Desulfuromonadia</taxon>
        <taxon>Geobacterales</taxon>
        <taxon>Geobacteraceae</taxon>
        <taxon>Oryzomonas</taxon>
    </lineage>
</organism>
<evidence type="ECO:0000313" key="9">
    <source>
        <dbReference type="EMBL" id="KAA0893439.1"/>
    </source>
</evidence>
<dbReference type="GO" id="GO:0006302">
    <property type="term" value="P:double-strand break repair"/>
    <property type="evidence" value="ECO:0007669"/>
    <property type="project" value="TreeGrafter"/>
</dbReference>
<dbReference type="Pfam" id="PF02565">
    <property type="entry name" value="RecO_C"/>
    <property type="match status" value="1"/>
</dbReference>
<evidence type="ECO:0000256" key="4">
    <source>
        <dbReference type="ARBA" id="ARBA00023172"/>
    </source>
</evidence>
<dbReference type="Gene3D" id="2.40.50.140">
    <property type="entry name" value="Nucleic acid-binding proteins"/>
    <property type="match status" value="1"/>
</dbReference>
<gene>
    <name evidence="7 9" type="primary">recO</name>
    <name evidence="9" type="ORF">ET418_06415</name>
</gene>
<dbReference type="AlphaFoldDB" id="A0A5A9XMR7"/>
<comment type="similarity">
    <text evidence="1 7">Belongs to the RecO family.</text>
</comment>
<dbReference type="InterPro" id="IPR042242">
    <property type="entry name" value="RecO_C"/>
</dbReference>
<evidence type="ECO:0000256" key="5">
    <source>
        <dbReference type="ARBA" id="ARBA00023204"/>
    </source>
</evidence>
<dbReference type="InterPro" id="IPR037278">
    <property type="entry name" value="ARFGAP/RecO"/>
</dbReference>
<dbReference type="Gene3D" id="1.20.1440.120">
    <property type="entry name" value="Recombination protein O, C-terminal domain"/>
    <property type="match status" value="1"/>
</dbReference>
<dbReference type="OrthoDB" id="9780797at2"/>
<reference evidence="9 10" key="1">
    <citation type="submission" date="2019-04" db="EMBL/GenBank/DDBJ databases">
        <title>Geobacter ruber sp. nov., ferric-reducing bacteria isolated from paddy soil.</title>
        <authorList>
            <person name="Xu Z."/>
            <person name="Masuda Y."/>
            <person name="Itoh H."/>
            <person name="Senoo K."/>
        </authorList>
    </citation>
    <scope>NUCLEOTIDE SEQUENCE [LARGE SCALE GENOMIC DNA]</scope>
    <source>
        <strain evidence="9 10">Red88</strain>
    </source>
</reference>
<dbReference type="NCBIfam" id="TIGR00613">
    <property type="entry name" value="reco"/>
    <property type="match status" value="1"/>
</dbReference>
<dbReference type="GO" id="GO:0006310">
    <property type="term" value="P:DNA recombination"/>
    <property type="evidence" value="ECO:0007669"/>
    <property type="project" value="UniProtKB-UniRule"/>
</dbReference>
<dbReference type="SUPFAM" id="SSF57863">
    <property type="entry name" value="ArfGap/RecO-like zinc finger"/>
    <property type="match status" value="1"/>
</dbReference>
<dbReference type="InterPro" id="IPR022572">
    <property type="entry name" value="DNA_rep/recomb_RecO_N"/>
</dbReference>
<evidence type="ECO:0000256" key="6">
    <source>
        <dbReference type="ARBA" id="ARBA00033409"/>
    </source>
</evidence>
<evidence type="ECO:0000256" key="7">
    <source>
        <dbReference type="HAMAP-Rule" id="MF_00201"/>
    </source>
</evidence>
<dbReference type="Pfam" id="PF11967">
    <property type="entry name" value="RecO_N"/>
    <property type="match status" value="1"/>
</dbReference>
<protein>
    <recommendedName>
        <fullName evidence="2 7">DNA repair protein RecO</fullName>
    </recommendedName>
    <alternativeName>
        <fullName evidence="6 7">Recombination protein O</fullName>
    </alternativeName>
</protein>
<evidence type="ECO:0000256" key="1">
    <source>
        <dbReference type="ARBA" id="ARBA00007452"/>
    </source>
</evidence>
<dbReference type="HAMAP" id="MF_00201">
    <property type="entry name" value="RecO"/>
    <property type="match status" value="1"/>
</dbReference>
<keyword evidence="10" id="KW-1185">Reference proteome</keyword>